<evidence type="ECO:0000256" key="2">
    <source>
        <dbReference type="SAM" id="Phobius"/>
    </source>
</evidence>
<keyword evidence="3" id="KW-0732">Signal</keyword>
<dbReference type="PANTHER" id="PTHR11319:SF35">
    <property type="entry name" value="OUTER MEMBRANE PROTEIN PMPC-RELATED"/>
    <property type="match status" value="1"/>
</dbReference>
<evidence type="ECO:0000256" key="3">
    <source>
        <dbReference type="SAM" id="SignalP"/>
    </source>
</evidence>
<feature type="transmembrane region" description="Helical" evidence="2">
    <location>
        <begin position="2946"/>
        <end position="2964"/>
    </location>
</feature>
<dbReference type="SUPFAM" id="SSF81296">
    <property type="entry name" value="E set domains"/>
    <property type="match status" value="1"/>
</dbReference>
<proteinExistence type="predicted"/>
<protein>
    <recommendedName>
        <fullName evidence="4">IPT/TIG domain-containing protein</fullName>
    </recommendedName>
</protein>
<organism evidence="5 6">
    <name type="scientific">Ostreococcus lucimarinus (strain CCE9901)</name>
    <dbReference type="NCBI Taxonomy" id="436017"/>
    <lineage>
        <taxon>Eukaryota</taxon>
        <taxon>Viridiplantae</taxon>
        <taxon>Chlorophyta</taxon>
        <taxon>Mamiellophyceae</taxon>
        <taxon>Mamiellales</taxon>
        <taxon>Bathycoccaceae</taxon>
        <taxon>Ostreococcus</taxon>
    </lineage>
</organism>
<feature type="compositionally biased region" description="Basic and acidic residues" evidence="1">
    <location>
        <begin position="3221"/>
        <end position="3230"/>
    </location>
</feature>
<evidence type="ECO:0000256" key="1">
    <source>
        <dbReference type="SAM" id="MobiDB-lite"/>
    </source>
</evidence>
<dbReference type="Gramene" id="ABO99815">
    <property type="protein sequence ID" value="ABO99815"/>
    <property type="gene ID" value="OSTLU_18205"/>
</dbReference>
<sequence>MSSRAQPTHAARRTRAVTRALALLCGSLGASAREGYAYSFCPRECLAQRSYGTCEIDETCRCRADRDGVDCGAARDAVETFERVVEVDGRTVRETWYAAMAPVMATGVGAAPREVTCATARAAGTREVVAMGGRDALCVDHYARLGDASARAWNANEPTRWPARPQANGTIVLDVDDPVPNGWKGSCGHPRGDAATSDGWSTIAMRGPIVVASATSDVIYAIANAWVRRAGQPVEYGYVVWSDLASGGGTIRNRHEKTTDGYIVDVAAMGTDDDLILKVTPTAVSALGRVLVYSSGIDAAPSAKDISLPTLRAACEACHNRRDAGKFTEAVTVGTTGGGVDMFLAGRAKASSAQDYPAIVRLNPYSSESVIAADGELYFKDATAIDAACEGHSLLSSSYLGRYTAFTALGVMGDYAYVATSSAPYNGAMCGATCVSRISCVYRVRKSFNNTSSAIEHVKLGTSGSLVRDALAIETVSDGGASGGTLYVLTSQDASDVNAPTRIVKVKVFPDANCVGSACMEVQGSTASTRPIGAMTTIPSMGALFTGTYNVSDAEISYQSFSVTEIDDISPSRGPKAGGTTLTIRGVGFPYDSSWAPDDTLSHRVACRFLNDGSPVYVPAKLVNSTTIECDAPSYSAFAATGTYISAVSISFEGYPDDRSALATFFENSIWVGGMANYMYYDPPNLVATSVTNSHVPSVLFTGEVPNGDPAVIAIDGGPFVDGVLKCRFGAQSVLDAAYVNSTRVTCPLCPSTSANGCGDYHVKMPWLLDPPPTSVTVDFSMNGVDYHTGVALALHRTPNGLRVTHARQNIAHTAYESTKDAGASTMTLDAMTVNLVDNRGTVIADDLGVGGTRGFKITATLNTSLSTDTPGVTMTTVPSTITTLDGKATFQLRFSAPLRMGNYVVDVIGEDCTGSSCIALAMATTFHFTVVPGAPVGLAAIPSSTNTLVVPTNEESDVGVVNVYVLDAAGNRLHNFDEVSHSISVTSVDASNAPRTSGSIINGSTTVSTHRGVAVFRDLKLLNPAPIGARTPGKTIFVNNLTYPAASRGVNDADATYRFLFSASFGSAISAFTTVVGRPRYLEIDNHIVPSMTTSSTTLTIPNAITVRLYDAGNNLITSPPESGASVDVRAYGDSFTLEPTSTTSVTDSTGTATWTFAANSITLDVQPAGYYVIAFYATGSDYIRPAKQLVQLVEGNIGHQWKHTLEFGSDIRYAGSSTPLGDLTIYVADIGGSFLGANDRYDASTLSYTVDRAFACTSSTLSISGTLTGNTLSTGAAVLTGLTLSSVTLGVHGITCSSTTNTLKDSSGNVMSTNTSPLVDLNFNITVTSGVPSSFALTNSPVTTYEPEFGVMNMSTFRRYAAAYYVPLDAFDFQMYDAHANGVNYVLGDTPVVAYLEFTSGVSSDAIGVKSDYLTYNATVATRHAFVIPDPLAVSTGLSPSFDVATNAVTFAGLALERAKVGTHTLKFHVPAMPAFSNLTQSITVTLGRAHHLAIRAPCDDYYVQYRDTGTGLCTTTTTLLRSGSSCTCTQYRSAALVVLSPIVIVVMDGGDNLVGSAYSPTCVTGDASCAGTIEAVFDVARTNPCVLSGNACAATQPQTHTKAISSGTATFSDIAFRLPKSTIHGGKAIVTFKSPGLVDVDVSYDVWPGSAASLDVVFPDSFEGLVGQVGLKSSTYTLIGRASEPFVLNVVDAAGNKLLAEDGVNRTLTISVVDSTAQLLGTTSSTTVAGTVVLSNFYLSSPPQGTHVIRFSTSGLSSYDMTVKIIEGVPAKLEHVSTIETVTSYKSSALILFDEFTVHMQDAGGTLLESNQFTKVITATLRSSFNSTRTFTTQAYATKSVTAPMGRSIVKFTGITAQALEVGQYVLTFAGDGLISDSVAVAITLGDASQLNVPSSRGYPTPNDATYSRPTTLMAARVLILAPFAVTVTDGGANEVTSADFGILRHVSVGIKYVTSTTQDPFSQPPEISQYATSSGVGLISGIRLYNPVAGTYRVTVSTPSPVVLTPYSFDILIKAGDISSLDACGCPNCARADVTVEFPVGLCTDTRPYKSADVVDLTDIFVVTRDAGGLLMGSSLDTAEARRAVNVNLKQYALSATGVTTSTTTVTSPLIADETSVSCADATIGCSPSNSRSVSVGALYIVNGVAAWCADGTESNRAKSFCSPDSSEASENKLAAETAYLRSLGGLSPPNVAGTTGTGLDFYGVRSDPGFVGTATGLKFIRPLAGRYVLEFQSECQANECTSTQNLVLIGDALEVIIEPGDPYRLEFGTQRIPSSYDSNVSLPTFEITVYDISGNVVTNSVDNVTVTVTPAPYAVIGGSERVSNGLATFKDLTVIGRRGTTYSLMFKLGTAELNVTGGLTLFPCSTVKPHSQSTSNGSCECYPGYTEDASGSGYQPPSVSVSSYPGLYAQVDPSRISSFITSLRPYGACVPCAAGFYKTGSGPALCDACPIRMNTYTGEDGKPRQMHVTSSGETLPGHLANVNKTSCQCTLTGPAQNGTTTYTRYYRLEPYDAYECGSCPDGAVCDSRDITKLSLSEGNWRADETKLGVLRCRSPYSCKGGVGEGDELCNIGYSGTLCGTCDARKEYASLEDSRSLETSLRCTKCWPKWLSGMSLFVLTIVQIVSMLLICRAARSALPAQIVYTKVIVSHFHMLATLGTINLGWPDVVGVLFPLARLTSTTSIKAFATDCVSKWNHIQYTTYSFGTVGIFAALCVPLYLYLRLTAFFKLRSEWYEKRHALESAYINARREGEDVEGLRFQLDRMKRAPDLNDSEPDAYKLQLLTKVNKEGYIVQQWTEDELEVLAPSAGDITNGLFKAVTLAMCWYPIFTNIMQMIRSTSVEGIGRFLFIDYNVRTDNARYKMTMYGYFILASIFVFGFPYFILGALKRHRNQLRWAKTKALYGFLYIGFTQERYYWEFVVMMRKGLLVAASVLLPETPLLAAYISIGILQSYLALVLILDIYEKDQHRKVEIASLTTILVSYNAGALMSTVKHQAASVIAALLIYALNLNFCITVLRSVRGDVKDEVIAAKIEAERKEIEDEHAYRREAVKRAIVDTHAASRALHPRMAEKLIAAFDDQVLVEELSKAGANDLKLRHLQLSVHLESLRNKWQARKSSMVDQSAHRDHEIEALALERKLKAIDHERWRRKNTAIGGSSEDEFEVASHSSEGERKSVASDDSAYAATGEKAARDSVEARVAQYNEIIAQQLRLARQSERTEKESIEKPAPLYPPGYIPRPPRLPARDSVSWTPPSADIMLESPTKPPRKPSTSSITATSNAASTSVDPFTYDYFEMTKMRDELSATEKVAELEAVMQEEINATAHVDVTHDPESSSGRRMTWREKMDDSRWRVQRRIEKRESRAMMRSFGFGEDAPNTTKLAGGDSDSHGDVDESKESLELSDSDARANDVVEPPRRNNRAATEPSTETAPTDRRAAARARAAQRASRML</sequence>
<reference evidence="5 6" key="1">
    <citation type="journal article" date="2007" name="Proc. Natl. Acad. Sci. U.S.A.">
        <title>The tiny eukaryote Ostreococcus provides genomic insights into the paradox of plankton speciation.</title>
        <authorList>
            <person name="Palenik B."/>
            <person name="Grimwood J."/>
            <person name="Aerts A."/>
            <person name="Rouze P."/>
            <person name="Salamov A."/>
            <person name="Putnam N."/>
            <person name="Dupont C."/>
            <person name="Jorgensen R."/>
            <person name="Derelle E."/>
            <person name="Rombauts S."/>
            <person name="Zhou K."/>
            <person name="Otillar R."/>
            <person name="Merchant S.S."/>
            <person name="Podell S."/>
            <person name="Gaasterland T."/>
            <person name="Napoli C."/>
            <person name="Gendler K."/>
            <person name="Manuell A."/>
            <person name="Tai V."/>
            <person name="Vallon O."/>
            <person name="Piganeau G."/>
            <person name="Jancek S."/>
            <person name="Heijde M."/>
            <person name="Jabbari K."/>
            <person name="Bowler C."/>
            <person name="Lohr M."/>
            <person name="Robbens S."/>
            <person name="Werner G."/>
            <person name="Dubchak I."/>
            <person name="Pazour G.J."/>
            <person name="Ren Q."/>
            <person name="Paulsen I."/>
            <person name="Delwiche C."/>
            <person name="Schmutz J."/>
            <person name="Rokhsar D."/>
            <person name="Van de Peer Y."/>
            <person name="Moreau H."/>
            <person name="Grigoriev I.V."/>
        </authorList>
    </citation>
    <scope>NUCLEOTIDE SEQUENCE [LARGE SCALE GENOMIC DNA]</scope>
    <source>
        <strain evidence="5 6">CCE9901</strain>
    </source>
</reference>
<feature type="transmembrane region" description="Helical" evidence="2">
    <location>
        <begin position="3001"/>
        <end position="3022"/>
    </location>
</feature>
<dbReference type="Pfam" id="PF01833">
    <property type="entry name" value="TIG"/>
    <property type="match status" value="1"/>
</dbReference>
<dbReference type="PANTHER" id="PTHR11319">
    <property type="entry name" value="G PROTEIN-COUPLED RECEPTOR-RELATED"/>
    <property type="match status" value="1"/>
</dbReference>
<dbReference type="CDD" id="cd00603">
    <property type="entry name" value="IPT_PCSR"/>
    <property type="match status" value="1"/>
</dbReference>
<feature type="transmembrane region" description="Helical" evidence="2">
    <location>
        <begin position="2647"/>
        <end position="2669"/>
    </location>
</feature>
<feature type="transmembrane region" description="Helical" evidence="2">
    <location>
        <begin position="2870"/>
        <end position="2892"/>
    </location>
</feature>
<dbReference type="RefSeq" id="XP_001421522.1">
    <property type="nucleotide sequence ID" value="XM_001421485.1"/>
</dbReference>
<evidence type="ECO:0000313" key="5">
    <source>
        <dbReference type="EMBL" id="ABO99815.1"/>
    </source>
</evidence>
<evidence type="ECO:0000313" key="6">
    <source>
        <dbReference type="Proteomes" id="UP000001568"/>
    </source>
</evidence>
<feature type="chain" id="PRO_5002673233" description="IPT/TIG domain-containing protein" evidence="3">
    <location>
        <begin position="33"/>
        <end position="3454"/>
    </location>
</feature>
<dbReference type="Proteomes" id="UP000001568">
    <property type="component" value="Chromosome 14"/>
</dbReference>
<feature type="domain" description="IPT/TIG" evidence="4">
    <location>
        <begin position="566"/>
        <end position="636"/>
    </location>
</feature>
<keyword evidence="2" id="KW-1133">Transmembrane helix</keyword>
<evidence type="ECO:0000259" key="4">
    <source>
        <dbReference type="Pfam" id="PF01833"/>
    </source>
</evidence>
<keyword evidence="6" id="KW-1185">Reference proteome</keyword>
<feature type="region of interest" description="Disordered" evidence="1">
    <location>
        <begin position="3332"/>
        <end position="3454"/>
    </location>
</feature>
<feature type="signal peptide" evidence="3">
    <location>
        <begin position="1"/>
        <end position="32"/>
    </location>
</feature>
<dbReference type="Gene3D" id="2.60.40.10">
    <property type="entry name" value="Immunoglobulins"/>
    <property type="match status" value="1"/>
</dbReference>
<dbReference type="InterPro" id="IPR013783">
    <property type="entry name" value="Ig-like_fold"/>
</dbReference>
<feature type="region of interest" description="Disordered" evidence="1">
    <location>
        <begin position="3163"/>
        <end position="3198"/>
    </location>
</feature>
<feature type="transmembrane region" description="Helical" evidence="2">
    <location>
        <begin position="2707"/>
        <end position="2726"/>
    </location>
</feature>
<feature type="compositionally biased region" description="Low complexity" evidence="1">
    <location>
        <begin position="3274"/>
        <end position="3286"/>
    </location>
</feature>
<dbReference type="OrthoDB" id="540692at2759"/>
<feature type="compositionally biased region" description="Basic and acidic residues" evidence="1">
    <location>
        <begin position="3390"/>
        <end position="3420"/>
    </location>
</feature>
<accession>A4S7W4</accession>
<dbReference type="InterPro" id="IPR014756">
    <property type="entry name" value="Ig_E-set"/>
</dbReference>
<dbReference type="GeneID" id="5005240"/>
<feature type="compositionally biased region" description="Basic and acidic residues" evidence="1">
    <location>
        <begin position="3345"/>
        <end position="3368"/>
    </location>
</feature>
<dbReference type="STRING" id="436017.A4S7W4"/>
<name>A4S7W4_OSTLU</name>
<dbReference type="EMBL" id="CP000594">
    <property type="protein sequence ID" value="ABO99815.1"/>
    <property type="molecule type" value="Genomic_DNA"/>
</dbReference>
<feature type="transmembrane region" description="Helical" evidence="2">
    <location>
        <begin position="2614"/>
        <end position="2635"/>
    </location>
</feature>
<dbReference type="InterPro" id="IPR002909">
    <property type="entry name" value="IPT_dom"/>
</dbReference>
<feature type="compositionally biased region" description="Pro residues" evidence="1">
    <location>
        <begin position="3234"/>
        <end position="3247"/>
    </location>
</feature>
<gene>
    <name evidence="5" type="ORF">OSTLU_18205</name>
</gene>
<dbReference type="HOGENOM" id="CLU_224880_0_0_1"/>
<feature type="compositionally biased region" description="Low complexity" evidence="1">
    <location>
        <begin position="3443"/>
        <end position="3454"/>
    </location>
</feature>
<dbReference type="KEGG" id="olu:OSTLU_18205"/>
<feature type="region of interest" description="Disordered" evidence="1">
    <location>
        <begin position="3221"/>
        <end position="3286"/>
    </location>
</feature>
<keyword evidence="2" id="KW-0812">Transmembrane</keyword>
<dbReference type="OMA" id="RAPCDDY"/>
<keyword evidence="2" id="KW-0472">Membrane</keyword>
<feature type="compositionally biased region" description="Low complexity" evidence="1">
    <location>
        <begin position="3425"/>
        <end position="3434"/>
    </location>
</feature>